<evidence type="ECO:0000313" key="3">
    <source>
        <dbReference type="Proteomes" id="UP000708208"/>
    </source>
</evidence>
<feature type="compositionally biased region" description="Basic and acidic residues" evidence="1">
    <location>
        <begin position="8"/>
        <end position="35"/>
    </location>
</feature>
<accession>A0A8J2PPU3</accession>
<evidence type="ECO:0000256" key="1">
    <source>
        <dbReference type="SAM" id="MobiDB-lite"/>
    </source>
</evidence>
<keyword evidence="3" id="KW-1185">Reference proteome</keyword>
<organism evidence="2 3">
    <name type="scientific">Allacma fusca</name>
    <dbReference type="NCBI Taxonomy" id="39272"/>
    <lineage>
        <taxon>Eukaryota</taxon>
        <taxon>Metazoa</taxon>
        <taxon>Ecdysozoa</taxon>
        <taxon>Arthropoda</taxon>
        <taxon>Hexapoda</taxon>
        <taxon>Collembola</taxon>
        <taxon>Symphypleona</taxon>
        <taxon>Sminthuridae</taxon>
        <taxon>Allacma</taxon>
    </lineage>
</organism>
<sequence length="94" mass="10561">KVSWETNHGGEHDAKVKIKETHNPQPMEEKLKSEDAASPNGLDSENCGRTRGITGHGPRHQPEDWNNDVKRKVKKRSVPDDDSDAHARKLIEMG</sequence>
<dbReference type="Proteomes" id="UP000708208">
    <property type="component" value="Unassembled WGS sequence"/>
</dbReference>
<feature type="compositionally biased region" description="Basic and acidic residues" evidence="1">
    <location>
        <begin position="60"/>
        <end position="70"/>
    </location>
</feature>
<dbReference type="EMBL" id="CAJVCH010561455">
    <property type="protein sequence ID" value="CAG7831675.1"/>
    <property type="molecule type" value="Genomic_DNA"/>
</dbReference>
<protein>
    <submittedName>
        <fullName evidence="2">Uncharacterized protein</fullName>
    </submittedName>
</protein>
<feature type="region of interest" description="Disordered" evidence="1">
    <location>
        <begin position="1"/>
        <end position="94"/>
    </location>
</feature>
<gene>
    <name evidence="2" type="ORF">AFUS01_LOCUS41404</name>
</gene>
<proteinExistence type="predicted"/>
<name>A0A8J2PPU3_9HEXA</name>
<dbReference type="AlphaFoldDB" id="A0A8J2PPU3"/>
<feature type="compositionally biased region" description="Basic and acidic residues" evidence="1">
    <location>
        <begin position="84"/>
        <end position="94"/>
    </location>
</feature>
<reference evidence="2" key="1">
    <citation type="submission" date="2021-06" db="EMBL/GenBank/DDBJ databases">
        <authorList>
            <person name="Hodson N. C."/>
            <person name="Mongue J. A."/>
            <person name="Jaron S. K."/>
        </authorList>
    </citation>
    <scope>NUCLEOTIDE SEQUENCE</scope>
</reference>
<dbReference type="OrthoDB" id="8120765at2759"/>
<evidence type="ECO:0000313" key="2">
    <source>
        <dbReference type="EMBL" id="CAG7831675.1"/>
    </source>
</evidence>
<comment type="caution">
    <text evidence="2">The sequence shown here is derived from an EMBL/GenBank/DDBJ whole genome shotgun (WGS) entry which is preliminary data.</text>
</comment>
<feature type="non-terminal residue" evidence="2">
    <location>
        <position position="1"/>
    </location>
</feature>